<protein>
    <submittedName>
        <fullName evidence="1">Uncharacterized protein</fullName>
    </submittedName>
</protein>
<sequence length="123" mass="14260">MVTAIVIPILIGYFYWITKKETKKQKERWKNLSLVPSEARLVGNLLSIHTENKRFYHQLYILETICLIQNDYGLTTVVYRQPFTPTSNPPSFSKGDQLQIVGSWDGEVFLAGDMKVVNRKRQP</sequence>
<evidence type="ECO:0000313" key="2">
    <source>
        <dbReference type="Proteomes" id="UP000322524"/>
    </source>
</evidence>
<accession>A0A5D4T9F2</accession>
<dbReference type="OrthoDB" id="2917898at2"/>
<organism evidence="1 2">
    <name type="scientific">Sutcliffiella horikoshii</name>
    <dbReference type="NCBI Taxonomy" id="79883"/>
    <lineage>
        <taxon>Bacteria</taxon>
        <taxon>Bacillati</taxon>
        <taxon>Bacillota</taxon>
        <taxon>Bacilli</taxon>
        <taxon>Bacillales</taxon>
        <taxon>Bacillaceae</taxon>
        <taxon>Sutcliffiella</taxon>
    </lineage>
</organism>
<reference evidence="1 2" key="1">
    <citation type="submission" date="2019-08" db="EMBL/GenBank/DDBJ databases">
        <title>Bacillus genomes from the desert of Cuatro Cienegas, Coahuila.</title>
        <authorList>
            <person name="Olmedo-Alvarez G."/>
        </authorList>
    </citation>
    <scope>NUCLEOTIDE SEQUENCE [LARGE SCALE GENOMIC DNA]</scope>
    <source>
        <strain evidence="1 2">CH28_1T</strain>
    </source>
</reference>
<evidence type="ECO:0000313" key="1">
    <source>
        <dbReference type="EMBL" id="TYS70724.1"/>
    </source>
</evidence>
<proteinExistence type="predicted"/>
<comment type="caution">
    <text evidence="1">The sequence shown here is derived from an EMBL/GenBank/DDBJ whole genome shotgun (WGS) entry which is preliminary data.</text>
</comment>
<dbReference type="RefSeq" id="WP_148986636.1">
    <property type="nucleotide sequence ID" value="NZ_VTEV01000001.1"/>
</dbReference>
<name>A0A5D4T9F2_9BACI</name>
<dbReference type="AlphaFoldDB" id="A0A5D4T9F2"/>
<gene>
    <name evidence="1" type="ORF">FZC76_02185</name>
</gene>
<dbReference type="Proteomes" id="UP000322524">
    <property type="component" value="Unassembled WGS sequence"/>
</dbReference>
<dbReference type="EMBL" id="VTEV01000001">
    <property type="protein sequence ID" value="TYS70724.1"/>
    <property type="molecule type" value="Genomic_DNA"/>
</dbReference>